<protein>
    <recommendedName>
        <fullName evidence="4">EF-hand domain-containing protein</fullName>
    </recommendedName>
</protein>
<dbReference type="InterPro" id="IPR018247">
    <property type="entry name" value="EF_Hand_1_Ca_BS"/>
</dbReference>
<comment type="caution">
    <text evidence="5">The sequence shown here is derived from an EMBL/GenBank/DDBJ whole genome shotgun (WGS) entry which is preliminary data.</text>
</comment>
<dbReference type="InterPro" id="IPR011992">
    <property type="entry name" value="EF-hand-dom_pair"/>
</dbReference>
<accession>A0A843XGS5</accession>
<dbReference type="FunFam" id="1.10.238.10:FF:000178">
    <property type="entry name" value="Calmodulin-2 A"/>
    <property type="match status" value="1"/>
</dbReference>
<evidence type="ECO:0000256" key="3">
    <source>
        <dbReference type="ARBA" id="ARBA00022837"/>
    </source>
</evidence>
<dbReference type="PROSITE" id="PS50222">
    <property type="entry name" value="EF_HAND_2"/>
    <property type="match status" value="2"/>
</dbReference>
<dbReference type="Pfam" id="PF13499">
    <property type="entry name" value="EF-hand_7"/>
    <property type="match status" value="1"/>
</dbReference>
<feature type="domain" description="EF-hand" evidence="4">
    <location>
        <begin position="128"/>
        <end position="163"/>
    </location>
</feature>
<gene>
    <name evidence="5" type="ORF">Taro_051772</name>
</gene>
<proteinExistence type="predicted"/>
<dbReference type="InterPro" id="IPR039647">
    <property type="entry name" value="EF_hand_pair_protein_CML-like"/>
</dbReference>
<evidence type="ECO:0000259" key="4">
    <source>
        <dbReference type="PROSITE" id="PS50222"/>
    </source>
</evidence>
<name>A0A843XGS5_COLES</name>
<dbReference type="Gene3D" id="1.10.238.10">
    <property type="entry name" value="EF-hand"/>
    <property type="match status" value="1"/>
</dbReference>
<organism evidence="5 6">
    <name type="scientific">Colocasia esculenta</name>
    <name type="common">Wild taro</name>
    <name type="synonym">Arum esculentum</name>
    <dbReference type="NCBI Taxonomy" id="4460"/>
    <lineage>
        <taxon>Eukaryota</taxon>
        <taxon>Viridiplantae</taxon>
        <taxon>Streptophyta</taxon>
        <taxon>Embryophyta</taxon>
        <taxon>Tracheophyta</taxon>
        <taxon>Spermatophyta</taxon>
        <taxon>Magnoliopsida</taxon>
        <taxon>Liliopsida</taxon>
        <taxon>Araceae</taxon>
        <taxon>Aroideae</taxon>
        <taxon>Colocasieae</taxon>
        <taxon>Colocasia</taxon>
    </lineage>
</organism>
<dbReference type="SMART" id="SM00054">
    <property type="entry name" value="EFh"/>
    <property type="match status" value="2"/>
</dbReference>
<dbReference type="GO" id="GO:0043226">
    <property type="term" value="C:organelle"/>
    <property type="evidence" value="ECO:0007669"/>
    <property type="project" value="UniProtKB-ARBA"/>
</dbReference>
<dbReference type="GO" id="GO:0005509">
    <property type="term" value="F:calcium ion binding"/>
    <property type="evidence" value="ECO:0007669"/>
    <property type="project" value="InterPro"/>
</dbReference>
<evidence type="ECO:0000313" key="5">
    <source>
        <dbReference type="EMBL" id="MQM18778.1"/>
    </source>
</evidence>
<feature type="domain" description="EF-hand" evidence="4">
    <location>
        <begin position="167"/>
        <end position="200"/>
    </location>
</feature>
<dbReference type="PANTHER" id="PTHR10891">
    <property type="entry name" value="EF-HAND CALCIUM-BINDING DOMAIN CONTAINING PROTEIN"/>
    <property type="match status" value="1"/>
</dbReference>
<dbReference type="SUPFAM" id="SSF47473">
    <property type="entry name" value="EF-hand"/>
    <property type="match status" value="1"/>
</dbReference>
<keyword evidence="6" id="KW-1185">Reference proteome</keyword>
<dbReference type="EMBL" id="NMUH01008436">
    <property type="protein sequence ID" value="MQM18778.1"/>
    <property type="molecule type" value="Genomic_DNA"/>
</dbReference>
<dbReference type="OrthoDB" id="26525at2759"/>
<reference evidence="5" key="1">
    <citation type="submission" date="2017-07" db="EMBL/GenBank/DDBJ databases">
        <title>Taro Niue Genome Assembly and Annotation.</title>
        <authorList>
            <person name="Atibalentja N."/>
            <person name="Keating K."/>
            <person name="Fields C.J."/>
        </authorList>
    </citation>
    <scope>NUCLEOTIDE SEQUENCE</scope>
    <source>
        <strain evidence="5">Niue_2</strain>
        <tissue evidence="5">Leaf</tissue>
    </source>
</reference>
<evidence type="ECO:0000256" key="2">
    <source>
        <dbReference type="ARBA" id="ARBA00022737"/>
    </source>
</evidence>
<dbReference type="PROSITE" id="PS00018">
    <property type="entry name" value="EF_HAND_1"/>
    <property type="match status" value="2"/>
</dbReference>
<dbReference type="Proteomes" id="UP000652761">
    <property type="component" value="Unassembled WGS sequence"/>
</dbReference>
<dbReference type="CDD" id="cd00051">
    <property type="entry name" value="EFh"/>
    <property type="match status" value="1"/>
</dbReference>
<sequence length="200" mass="21757">MVAVLRSLVHLLAEFRHCCMKTVLFFSTVLLRVGPAAVAGAYFSGKEEKWRGTGVAGRACKSCKKTPHDLPVEPDGGSGGVDMIKIVMDRLGLWVTSEEEDDQNWVGGECGECRLVGAVSCLLEEKEASLEELGEAFSVFDQNGDGFITPVELGRVLQALGFGEGCVVFQDCVLMIRAFDEDGDGRICLSEFKNMLQKAR</sequence>
<dbReference type="InterPro" id="IPR002048">
    <property type="entry name" value="EF_hand_dom"/>
</dbReference>
<evidence type="ECO:0000256" key="1">
    <source>
        <dbReference type="ARBA" id="ARBA00022723"/>
    </source>
</evidence>
<keyword evidence="2" id="KW-0677">Repeat</keyword>
<dbReference type="AlphaFoldDB" id="A0A843XGS5"/>
<keyword evidence="3" id="KW-0106">Calcium</keyword>
<evidence type="ECO:0000313" key="6">
    <source>
        <dbReference type="Proteomes" id="UP000652761"/>
    </source>
</evidence>
<keyword evidence="1" id="KW-0479">Metal-binding</keyword>